<dbReference type="RefSeq" id="WP_090524579.1">
    <property type="nucleotide sequence ID" value="NZ_FNCG01000023.1"/>
</dbReference>
<dbReference type="AlphaFoldDB" id="A0A1G8LIH4"/>
<evidence type="ECO:0000256" key="3">
    <source>
        <dbReference type="PROSITE-ProRule" id="PRU01106"/>
    </source>
</evidence>
<dbReference type="GeneID" id="91136051"/>
<dbReference type="InterPro" id="IPR006683">
    <property type="entry name" value="Thioestr_dom"/>
</dbReference>
<gene>
    <name evidence="5" type="ORF">SAMN05192573_12343</name>
</gene>
<dbReference type="SUPFAM" id="SSF54637">
    <property type="entry name" value="Thioesterase/thiol ester dehydrase-isomerase"/>
    <property type="match status" value="1"/>
</dbReference>
<sequence>MNPLPDIDGYKSVAFSQATITELMIPSYSNFGGKIHGGILLSLMDKVAYVCAAKHAGNYCVTASIDTVDFLQPVEVGELVSLMASVNYVGNTSLVVGIRVISENIKNHSVKHTNTSYFTMVAKDDFNKPAKVPGLVLENREQVRRFIEARRRKEIKQSYMKEVEQIQMPDNYENCIELLQGERCIVAG</sequence>
<organism evidence="5 6">
    <name type="scientific">Mucilaginibacter gossypii</name>
    <dbReference type="NCBI Taxonomy" id="551996"/>
    <lineage>
        <taxon>Bacteria</taxon>
        <taxon>Pseudomonadati</taxon>
        <taxon>Bacteroidota</taxon>
        <taxon>Sphingobacteriia</taxon>
        <taxon>Sphingobacteriales</taxon>
        <taxon>Sphingobacteriaceae</taxon>
        <taxon>Mucilaginibacter</taxon>
    </lineage>
</organism>
<comment type="similarity">
    <text evidence="1">Belongs to the acyl coenzyme A hydrolase family.</text>
</comment>
<dbReference type="GO" id="GO:0006637">
    <property type="term" value="P:acyl-CoA metabolic process"/>
    <property type="evidence" value="ECO:0007669"/>
    <property type="project" value="TreeGrafter"/>
</dbReference>
<evidence type="ECO:0000313" key="6">
    <source>
        <dbReference type="Proteomes" id="UP000199705"/>
    </source>
</evidence>
<dbReference type="InterPro" id="IPR029069">
    <property type="entry name" value="HotDog_dom_sf"/>
</dbReference>
<dbReference type="PANTHER" id="PTHR11049">
    <property type="entry name" value="ACYL COENZYME A THIOESTER HYDROLASE"/>
    <property type="match status" value="1"/>
</dbReference>
<dbReference type="InterPro" id="IPR033120">
    <property type="entry name" value="HOTDOG_ACOT"/>
</dbReference>
<name>A0A1G8LIH4_9SPHI</name>
<evidence type="ECO:0000259" key="4">
    <source>
        <dbReference type="PROSITE" id="PS51770"/>
    </source>
</evidence>
<proteinExistence type="inferred from homology"/>
<accession>A0A1G8LIH4</accession>
<dbReference type="EMBL" id="FNCG01000023">
    <property type="protein sequence ID" value="SDI55247.1"/>
    <property type="molecule type" value="Genomic_DNA"/>
</dbReference>
<feature type="domain" description="HotDog ACOT-type" evidence="4">
    <location>
        <begin position="14"/>
        <end position="126"/>
    </location>
</feature>
<dbReference type="CDD" id="cd03442">
    <property type="entry name" value="BFIT_BACH"/>
    <property type="match status" value="1"/>
</dbReference>
<keyword evidence="6" id="KW-1185">Reference proteome</keyword>
<dbReference type="Pfam" id="PF03061">
    <property type="entry name" value="4HBT"/>
    <property type="match status" value="1"/>
</dbReference>
<evidence type="ECO:0000313" key="5">
    <source>
        <dbReference type="EMBL" id="SDI55247.1"/>
    </source>
</evidence>
<dbReference type="STRING" id="551996.SAMN05192573_12343"/>
<reference evidence="6" key="1">
    <citation type="submission" date="2016-10" db="EMBL/GenBank/DDBJ databases">
        <authorList>
            <person name="Varghese N."/>
            <person name="Submissions S."/>
        </authorList>
    </citation>
    <scope>NUCLEOTIDE SEQUENCE [LARGE SCALE GENOMIC DNA]</scope>
    <source>
        <strain evidence="6">Gh-67</strain>
    </source>
</reference>
<keyword evidence="2 3" id="KW-0378">Hydrolase</keyword>
<dbReference type="Gene3D" id="3.10.129.10">
    <property type="entry name" value="Hotdog Thioesterase"/>
    <property type="match status" value="1"/>
</dbReference>
<dbReference type="GO" id="GO:0005829">
    <property type="term" value="C:cytosol"/>
    <property type="evidence" value="ECO:0007669"/>
    <property type="project" value="TreeGrafter"/>
</dbReference>
<dbReference type="PROSITE" id="PS51770">
    <property type="entry name" value="HOTDOG_ACOT"/>
    <property type="match status" value="1"/>
</dbReference>
<dbReference type="Proteomes" id="UP000199705">
    <property type="component" value="Unassembled WGS sequence"/>
</dbReference>
<evidence type="ECO:0000256" key="1">
    <source>
        <dbReference type="ARBA" id="ARBA00010458"/>
    </source>
</evidence>
<dbReference type="PANTHER" id="PTHR11049:SF16">
    <property type="entry name" value="PROTEIN VDLD"/>
    <property type="match status" value="1"/>
</dbReference>
<dbReference type="InterPro" id="IPR040170">
    <property type="entry name" value="Cytosol_ACT"/>
</dbReference>
<protein>
    <submittedName>
        <fullName evidence="5">Uncharacterized domain 1-containing protein</fullName>
    </submittedName>
</protein>
<evidence type="ECO:0000256" key="2">
    <source>
        <dbReference type="ARBA" id="ARBA00022801"/>
    </source>
</evidence>
<dbReference type="GO" id="GO:0052816">
    <property type="term" value="F:long-chain fatty acyl-CoA hydrolase activity"/>
    <property type="evidence" value="ECO:0007669"/>
    <property type="project" value="TreeGrafter"/>
</dbReference>